<feature type="region of interest" description="Disordered" evidence="3">
    <location>
        <begin position="1"/>
        <end position="20"/>
    </location>
</feature>
<evidence type="ECO:0000256" key="2">
    <source>
        <dbReference type="ARBA" id="ARBA00022679"/>
    </source>
</evidence>
<gene>
    <name evidence="4" type="ORF">SAMN04488081_0226</name>
</gene>
<dbReference type="NCBIfam" id="TIGR00095">
    <property type="entry name" value="16S rRNA (guanine(966)-N(2))-methyltransferase RsmD"/>
    <property type="match status" value="1"/>
</dbReference>
<accession>A0A1H3AYV3</accession>
<keyword evidence="2" id="KW-0808">Transferase</keyword>
<dbReference type="Gene3D" id="3.40.50.150">
    <property type="entry name" value="Vaccinia Virus protein VP39"/>
    <property type="match status" value="1"/>
</dbReference>
<evidence type="ECO:0000313" key="5">
    <source>
        <dbReference type="Proteomes" id="UP000198647"/>
    </source>
</evidence>
<keyword evidence="5" id="KW-1185">Reference proteome</keyword>
<protein>
    <submittedName>
        <fullName evidence="4">16S rRNA (Guanine966-N2)-methyltransferase</fullName>
    </submittedName>
</protein>
<sequence>MRVISGSHKGQRLYSVPTHNTRPTTDKVKEAIFQIIGPYFDGGKVFDCFAGSGGLGVECLSRGAEEAVFIDKEPAAIKTIWDNLKSLKLEERSEVFKTDAYRAMKAAGKRGLTFSYVFLDPPYKKFSYEELLKNLQEYQLLEEKAIIVCEHDVSESLPQQVGSVFMFKQEEYGSNIGVAFYKKEG</sequence>
<dbReference type="SUPFAM" id="SSF53335">
    <property type="entry name" value="S-adenosyl-L-methionine-dependent methyltransferases"/>
    <property type="match status" value="1"/>
</dbReference>
<dbReference type="CDD" id="cd02440">
    <property type="entry name" value="AdoMet_MTases"/>
    <property type="match status" value="1"/>
</dbReference>
<dbReference type="InterPro" id="IPR004398">
    <property type="entry name" value="RNA_MeTrfase_RsmD"/>
</dbReference>
<reference evidence="4 5" key="1">
    <citation type="submission" date="2016-10" db="EMBL/GenBank/DDBJ databases">
        <authorList>
            <person name="Varghese N."/>
            <person name="Submissions S."/>
        </authorList>
    </citation>
    <scope>NUCLEOTIDE SEQUENCE [LARGE SCALE GENOMIC DNA]</scope>
    <source>
        <strain evidence="4 5">DSM 20748</strain>
    </source>
</reference>
<dbReference type="Pfam" id="PF03602">
    <property type="entry name" value="Cons_hypoth95"/>
    <property type="match status" value="1"/>
</dbReference>
<dbReference type="Proteomes" id="UP000198647">
    <property type="component" value="Unassembled WGS sequence"/>
</dbReference>
<name>A0A1H3AYV3_9BACI</name>
<keyword evidence="1" id="KW-0489">Methyltransferase</keyword>
<dbReference type="InterPro" id="IPR029063">
    <property type="entry name" value="SAM-dependent_MTases_sf"/>
</dbReference>
<organism evidence="4 5">
    <name type="scientific">Salimicrobium album</name>
    <dbReference type="NCBI Taxonomy" id="50717"/>
    <lineage>
        <taxon>Bacteria</taxon>
        <taxon>Bacillati</taxon>
        <taxon>Bacillota</taxon>
        <taxon>Bacilli</taxon>
        <taxon>Bacillales</taxon>
        <taxon>Bacillaceae</taxon>
        <taxon>Salimicrobium</taxon>
    </lineage>
</organism>
<comment type="caution">
    <text evidence="4">The sequence shown here is derived from an EMBL/GenBank/DDBJ whole genome shotgun (WGS) entry which is preliminary data.</text>
</comment>
<dbReference type="RefSeq" id="WP_076570269.1">
    <property type="nucleotide sequence ID" value="NZ_FNOS01000001.1"/>
</dbReference>
<dbReference type="PANTHER" id="PTHR43542:SF1">
    <property type="entry name" value="METHYLTRANSFERASE"/>
    <property type="match status" value="1"/>
</dbReference>
<dbReference type="PIRSF" id="PIRSF004553">
    <property type="entry name" value="CHP00095"/>
    <property type="match status" value="1"/>
</dbReference>
<evidence type="ECO:0000256" key="3">
    <source>
        <dbReference type="SAM" id="MobiDB-lite"/>
    </source>
</evidence>
<evidence type="ECO:0000256" key="1">
    <source>
        <dbReference type="ARBA" id="ARBA00022603"/>
    </source>
</evidence>
<proteinExistence type="predicted"/>
<dbReference type="PANTHER" id="PTHR43542">
    <property type="entry name" value="METHYLTRANSFERASE"/>
    <property type="match status" value="1"/>
</dbReference>
<dbReference type="EMBL" id="FNOS01000001">
    <property type="protein sequence ID" value="SDX34294.1"/>
    <property type="molecule type" value="Genomic_DNA"/>
</dbReference>
<evidence type="ECO:0000313" key="4">
    <source>
        <dbReference type="EMBL" id="SDX34294.1"/>
    </source>
</evidence>